<gene>
    <name evidence="1" type="ORF">ERS008202_03651</name>
</gene>
<accession>A0A655DTN1</accession>
<proteinExistence type="predicted"/>
<dbReference type="Proteomes" id="UP000039541">
    <property type="component" value="Unassembled WGS sequence"/>
</dbReference>
<dbReference type="AlphaFoldDB" id="A0A655DTN1"/>
<reference evidence="1 2" key="1">
    <citation type="submission" date="2015-03" db="EMBL/GenBank/DDBJ databases">
        <authorList>
            <consortium name="Pathogen Informatics"/>
        </authorList>
    </citation>
    <scope>NUCLEOTIDE SEQUENCE [LARGE SCALE GENOMIC DNA]</scope>
    <source>
        <strain evidence="1 2">3476</strain>
    </source>
</reference>
<sequence length="153" mass="18093">MDQAVIQRQTIHKGFEYRSRRSDRRYHVDMTKTAVVIKVYRSDPAAHAHIGMIDDDHRQRTACRQPPFPCPRQIFQLPLQSGVQRGHNFVVLAFTQHHSGKKRRQLRHLTRRQPDRLFTRLAYRFGRPDALRRHPIQHFIPCRFGSRRPAVGA</sequence>
<dbReference type="EMBL" id="CQPC01000059">
    <property type="protein sequence ID" value="CNU83582.1"/>
    <property type="molecule type" value="Genomic_DNA"/>
</dbReference>
<name>A0A655DTN1_SALET</name>
<evidence type="ECO:0000313" key="1">
    <source>
        <dbReference type="EMBL" id="CNU83582.1"/>
    </source>
</evidence>
<protein>
    <submittedName>
        <fullName evidence="1">Uncharacterized protein</fullName>
    </submittedName>
</protein>
<evidence type="ECO:0000313" key="2">
    <source>
        <dbReference type="Proteomes" id="UP000039541"/>
    </source>
</evidence>
<organism evidence="1 2">
    <name type="scientific">Salmonella enterica subsp. enterica serovar Bovismorbificans</name>
    <dbReference type="NCBI Taxonomy" id="58097"/>
    <lineage>
        <taxon>Bacteria</taxon>
        <taxon>Pseudomonadati</taxon>
        <taxon>Pseudomonadota</taxon>
        <taxon>Gammaproteobacteria</taxon>
        <taxon>Enterobacterales</taxon>
        <taxon>Enterobacteriaceae</taxon>
        <taxon>Salmonella</taxon>
    </lineage>
</organism>